<dbReference type="InParanoid" id="A0A7J8I8N7"/>
<evidence type="ECO:0000313" key="1">
    <source>
        <dbReference type="EMBL" id="KAF6480668.1"/>
    </source>
</evidence>
<proteinExistence type="predicted"/>
<evidence type="ECO:0000313" key="2">
    <source>
        <dbReference type="Proteomes" id="UP000550707"/>
    </source>
</evidence>
<name>A0A7J8I8N7_MOLMO</name>
<dbReference type="Proteomes" id="UP000550707">
    <property type="component" value="Unassembled WGS sequence"/>
</dbReference>
<keyword evidence="2" id="KW-1185">Reference proteome</keyword>
<organism evidence="1 2">
    <name type="scientific">Molossus molossus</name>
    <name type="common">Pallas' mastiff bat</name>
    <name type="synonym">Vespertilio molossus</name>
    <dbReference type="NCBI Taxonomy" id="27622"/>
    <lineage>
        <taxon>Eukaryota</taxon>
        <taxon>Metazoa</taxon>
        <taxon>Chordata</taxon>
        <taxon>Craniata</taxon>
        <taxon>Vertebrata</taxon>
        <taxon>Euteleostomi</taxon>
        <taxon>Mammalia</taxon>
        <taxon>Eutheria</taxon>
        <taxon>Laurasiatheria</taxon>
        <taxon>Chiroptera</taxon>
        <taxon>Yangochiroptera</taxon>
        <taxon>Molossidae</taxon>
        <taxon>Molossus</taxon>
    </lineage>
</organism>
<comment type="caution">
    <text evidence="1">The sequence shown here is derived from an EMBL/GenBank/DDBJ whole genome shotgun (WGS) entry which is preliminary data.</text>
</comment>
<gene>
    <name evidence="1" type="ORF">HJG59_010534</name>
</gene>
<sequence length="180" mass="20405">MLGKSSPYPHIPVLLFFSSNFYQNYRISFLFHTTCLLHVFLEMQNLSLCLFIALCPHCSQSGGLFGGFHFVADRRAPAWALVRTRSWFLTVETQVQEAQLGDEGVGSKSALELNFPKYITNRQDYQGKRRQCGLSLKSWLMLLGASAMSARLLAVTALACRFFPVLCTWSHSLARGRKWC</sequence>
<protein>
    <submittedName>
        <fullName evidence="1">Uncharacterized protein</fullName>
    </submittedName>
</protein>
<dbReference type="AlphaFoldDB" id="A0A7J8I8N7"/>
<accession>A0A7J8I8N7</accession>
<dbReference type="EMBL" id="JACASF010000004">
    <property type="protein sequence ID" value="KAF6480668.1"/>
    <property type="molecule type" value="Genomic_DNA"/>
</dbReference>
<reference evidence="1 2" key="1">
    <citation type="journal article" date="2020" name="Nature">
        <title>Six reference-quality genomes reveal evolution of bat adaptations.</title>
        <authorList>
            <person name="Jebb D."/>
            <person name="Huang Z."/>
            <person name="Pippel M."/>
            <person name="Hughes G.M."/>
            <person name="Lavrichenko K."/>
            <person name="Devanna P."/>
            <person name="Winkler S."/>
            <person name="Jermiin L.S."/>
            <person name="Skirmuntt E.C."/>
            <person name="Katzourakis A."/>
            <person name="Burkitt-Gray L."/>
            <person name="Ray D.A."/>
            <person name="Sullivan K.A.M."/>
            <person name="Roscito J.G."/>
            <person name="Kirilenko B.M."/>
            <person name="Davalos L.M."/>
            <person name="Corthals A.P."/>
            <person name="Power M.L."/>
            <person name="Jones G."/>
            <person name="Ransome R.D."/>
            <person name="Dechmann D.K.N."/>
            <person name="Locatelli A.G."/>
            <person name="Puechmaille S.J."/>
            <person name="Fedrigo O."/>
            <person name="Jarvis E.D."/>
            <person name="Hiller M."/>
            <person name="Vernes S.C."/>
            <person name="Myers E.W."/>
            <person name="Teeling E.C."/>
        </authorList>
    </citation>
    <scope>NUCLEOTIDE SEQUENCE [LARGE SCALE GENOMIC DNA]</scope>
    <source>
        <strain evidence="1">MMolMol1</strain>
        <tissue evidence="1">Muscle</tissue>
    </source>
</reference>